<sequence length="466" mass="53561">MKKILIYAVGPIGSSFLGFITVPLLSWLLSQDDMGRISIFHLLCSLATLAMTLGLDQYYMREYYTKKKIMFYCLIPSLIFVSILVIPIVLYSKQFNDIVFDINSGSITIAFVVLLSLFFTILNRYLCLIFRMKDLAFLFSLTQIIPKLFIFSLVLIYFSSIDFGTGDFIHIIFIYLFSNVILSIYSFIFCYQELKEMRYDLGNDFIFELKKGLIFGVPLIVSGLAFWGVTSIDKIMIKELASLNELAIYSVSVSFASFAVILRSVFSTIWMPIIYKNEENDEIEKMITDTLPLITMLVVMLFCLTGVFSPLLTILLPKEYASVSSIVVCCIGYPLFYTLSESTSSGIYVKNKTKFAMLISLLVLIVNFLLNYYTIPTFGAKGAAFSTLISFYIYFILRTEASSRLWINIEMKKTYLEMLIILVACVYTMFNEDYINNSLLWISLLVFFMFKYKNEMSKLLFRFKAG</sequence>
<evidence type="ECO:0000256" key="3">
    <source>
        <dbReference type="ARBA" id="ARBA00022692"/>
    </source>
</evidence>
<gene>
    <name evidence="7" type="primary">wzx</name>
</gene>
<dbReference type="PANTHER" id="PTHR30250">
    <property type="entry name" value="PST FAMILY PREDICTED COLANIC ACID TRANSPORTER"/>
    <property type="match status" value="1"/>
</dbReference>
<proteinExistence type="predicted"/>
<evidence type="ECO:0000256" key="5">
    <source>
        <dbReference type="ARBA" id="ARBA00023136"/>
    </source>
</evidence>
<protein>
    <submittedName>
        <fullName evidence="7">Polysaccharide biosynthesis protein</fullName>
    </submittedName>
</protein>
<dbReference type="PANTHER" id="PTHR30250:SF11">
    <property type="entry name" value="O-ANTIGEN TRANSPORTER-RELATED"/>
    <property type="match status" value="1"/>
</dbReference>
<feature type="transmembrane region" description="Helical" evidence="6">
    <location>
        <begin position="355"/>
        <end position="372"/>
    </location>
</feature>
<feature type="transmembrane region" description="Helical" evidence="6">
    <location>
        <begin position="5"/>
        <end position="27"/>
    </location>
</feature>
<name>A0A5P9W9J1_VIBPH</name>
<evidence type="ECO:0000256" key="1">
    <source>
        <dbReference type="ARBA" id="ARBA00004651"/>
    </source>
</evidence>
<feature type="transmembrane region" description="Helical" evidence="6">
    <location>
        <begin position="378"/>
        <end position="395"/>
    </location>
</feature>
<feature type="transmembrane region" description="Helical" evidence="6">
    <location>
        <begin position="320"/>
        <end position="339"/>
    </location>
</feature>
<feature type="transmembrane region" description="Helical" evidence="6">
    <location>
        <begin position="102"/>
        <end position="123"/>
    </location>
</feature>
<organism evidence="7">
    <name type="scientific">Vibrio parahaemolyticus</name>
    <dbReference type="NCBI Taxonomy" id="670"/>
    <lineage>
        <taxon>Bacteria</taxon>
        <taxon>Pseudomonadati</taxon>
        <taxon>Pseudomonadota</taxon>
        <taxon>Gammaproteobacteria</taxon>
        <taxon>Vibrionales</taxon>
        <taxon>Vibrionaceae</taxon>
        <taxon>Vibrio</taxon>
    </lineage>
</organism>
<dbReference type="InterPro" id="IPR050833">
    <property type="entry name" value="Poly_Biosynth_Transport"/>
</dbReference>
<dbReference type="InterPro" id="IPR002797">
    <property type="entry name" value="Polysacc_synth"/>
</dbReference>
<dbReference type="Pfam" id="PF01943">
    <property type="entry name" value="Polysacc_synt"/>
    <property type="match status" value="1"/>
</dbReference>
<feature type="transmembrane region" description="Helical" evidence="6">
    <location>
        <begin position="249"/>
        <end position="270"/>
    </location>
</feature>
<feature type="transmembrane region" description="Helical" evidence="6">
    <location>
        <begin position="71"/>
        <end position="90"/>
    </location>
</feature>
<keyword evidence="2" id="KW-1003">Cell membrane</keyword>
<feature type="transmembrane region" description="Helical" evidence="6">
    <location>
        <begin position="39"/>
        <end position="59"/>
    </location>
</feature>
<feature type="transmembrane region" description="Helical" evidence="6">
    <location>
        <begin position="291"/>
        <end position="314"/>
    </location>
</feature>
<reference evidence="7" key="1">
    <citation type="submission" date="2019-01" db="EMBL/GenBank/DDBJ databases">
        <authorList>
            <person name="Pang Y."/>
            <person name="Liu B."/>
            <person name="Guo X."/>
        </authorList>
    </citation>
    <scope>NUCLEOTIDE SEQUENCE</scope>
    <source>
        <strain evidence="7">G3551</strain>
    </source>
</reference>
<dbReference type="EMBL" id="MK473653">
    <property type="protein sequence ID" value="QFX78119.1"/>
    <property type="molecule type" value="Genomic_DNA"/>
</dbReference>
<evidence type="ECO:0000313" key="7">
    <source>
        <dbReference type="EMBL" id="QFX78119.1"/>
    </source>
</evidence>
<evidence type="ECO:0000256" key="2">
    <source>
        <dbReference type="ARBA" id="ARBA00022475"/>
    </source>
</evidence>
<feature type="transmembrane region" description="Helical" evidence="6">
    <location>
        <begin position="415"/>
        <end position="430"/>
    </location>
</feature>
<feature type="transmembrane region" description="Helical" evidence="6">
    <location>
        <begin position="436"/>
        <end position="452"/>
    </location>
</feature>
<comment type="subcellular location">
    <subcellularLocation>
        <location evidence="1">Cell membrane</location>
        <topology evidence="1">Multi-pass membrane protein</topology>
    </subcellularLocation>
</comment>
<feature type="transmembrane region" description="Helical" evidence="6">
    <location>
        <begin position="168"/>
        <end position="191"/>
    </location>
</feature>
<dbReference type="AlphaFoldDB" id="A0A5P9W9J1"/>
<feature type="transmembrane region" description="Helical" evidence="6">
    <location>
        <begin position="212"/>
        <end position="229"/>
    </location>
</feature>
<accession>A0A5P9W9J1</accession>
<keyword evidence="3 6" id="KW-0812">Transmembrane</keyword>
<feature type="transmembrane region" description="Helical" evidence="6">
    <location>
        <begin position="135"/>
        <end position="156"/>
    </location>
</feature>
<evidence type="ECO:0000256" key="6">
    <source>
        <dbReference type="SAM" id="Phobius"/>
    </source>
</evidence>
<evidence type="ECO:0000256" key="4">
    <source>
        <dbReference type="ARBA" id="ARBA00022989"/>
    </source>
</evidence>
<keyword evidence="4 6" id="KW-1133">Transmembrane helix</keyword>
<keyword evidence="5 6" id="KW-0472">Membrane</keyword>
<dbReference type="GO" id="GO:0005886">
    <property type="term" value="C:plasma membrane"/>
    <property type="evidence" value="ECO:0007669"/>
    <property type="project" value="UniProtKB-SubCell"/>
</dbReference>